<evidence type="ECO:0000313" key="3">
    <source>
        <dbReference type="Proteomes" id="UP000266861"/>
    </source>
</evidence>
<evidence type="ECO:0000256" key="1">
    <source>
        <dbReference type="SAM" id="Phobius"/>
    </source>
</evidence>
<evidence type="ECO:0000313" key="2">
    <source>
        <dbReference type="EMBL" id="RHZ84382.1"/>
    </source>
</evidence>
<dbReference type="OrthoDB" id="2439524at2759"/>
<name>A0A397JBB3_9GLOM</name>
<keyword evidence="1" id="KW-1133">Transmembrane helix</keyword>
<protein>
    <submittedName>
        <fullName evidence="2">Uncharacterized protein</fullName>
    </submittedName>
</protein>
<feature type="transmembrane region" description="Helical" evidence="1">
    <location>
        <begin position="65"/>
        <end position="88"/>
    </location>
</feature>
<dbReference type="Proteomes" id="UP000266861">
    <property type="component" value="Unassembled WGS sequence"/>
</dbReference>
<organism evidence="2 3">
    <name type="scientific">Diversispora epigaea</name>
    <dbReference type="NCBI Taxonomy" id="1348612"/>
    <lineage>
        <taxon>Eukaryota</taxon>
        <taxon>Fungi</taxon>
        <taxon>Fungi incertae sedis</taxon>
        <taxon>Mucoromycota</taxon>
        <taxon>Glomeromycotina</taxon>
        <taxon>Glomeromycetes</taxon>
        <taxon>Diversisporales</taxon>
        <taxon>Diversisporaceae</taxon>
        <taxon>Diversispora</taxon>
    </lineage>
</organism>
<accession>A0A397JBB3</accession>
<dbReference type="AlphaFoldDB" id="A0A397JBB3"/>
<proteinExistence type="predicted"/>
<gene>
    <name evidence="2" type="ORF">Glove_82g9</name>
</gene>
<dbReference type="EMBL" id="PQFF01000078">
    <property type="protein sequence ID" value="RHZ84382.1"/>
    <property type="molecule type" value="Genomic_DNA"/>
</dbReference>
<keyword evidence="1" id="KW-0472">Membrane</keyword>
<sequence>MLVELLFFQYGICFVLSIDAKLKLEEFGSKKIVANAERSLYVLPKSQIIWDLGRQNAQITSIWDLGFGISAFGILAFGFRIWVAGIAFTTKYFFIFKKFDP</sequence>
<comment type="caution">
    <text evidence="2">The sequence shown here is derived from an EMBL/GenBank/DDBJ whole genome shotgun (WGS) entry which is preliminary data.</text>
</comment>
<keyword evidence="3" id="KW-1185">Reference proteome</keyword>
<reference evidence="2 3" key="1">
    <citation type="submission" date="2018-08" db="EMBL/GenBank/DDBJ databases">
        <title>Genome and evolution of the arbuscular mycorrhizal fungus Diversispora epigaea (formerly Glomus versiforme) and its bacterial endosymbionts.</title>
        <authorList>
            <person name="Sun X."/>
            <person name="Fei Z."/>
            <person name="Harrison M."/>
        </authorList>
    </citation>
    <scope>NUCLEOTIDE SEQUENCE [LARGE SCALE GENOMIC DNA]</scope>
    <source>
        <strain evidence="2 3">IT104</strain>
    </source>
</reference>
<keyword evidence="1" id="KW-0812">Transmembrane</keyword>